<feature type="compositionally biased region" description="Polar residues" evidence="1">
    <location>
        <begin position="1319"/>
        <end position="1336"/>
    </location>
</feature>
<feature type="compositionally biased region" description="Polar residues" evidence="1">
    <location>
        <begin position="1265"/>
        <end position="1274"/>
    </location>
</feature>
<dbReference type="InterPro" id="IPR038825">
    <property type="entry name" value="Apical_junction"/>
</dbReference>
<feature type="region of interest" description="Disordered" evidence="1">
    <location>
        <begin position="216"/>
        <end position="237"/>
    </location>
</feature>
<feature type="compositionally biased region" description="Polar residues" evidence="1">
    <location>
        <begin position="1121"/>
        <end position="1140"/>
    </location>
</feature>
<feature type="region of interest" description="Disordered" evidence="1">
    <location>
        <begin position="1078"/>
        <end position="1105"/>
    </location>
</feature>
<feature type="region of interest" description="Disordered" evidence="1">
    <location>
        <begin position="691"/>
        <end position="724"/>
    </location>
</feature>
<feature type="region of interest" description="Disordered" evidence="1">
    <location>
        <begin position="1217"/>
        <end position="1237"/>
    </location>
</feature>
<evidence type="ECO:0000259" key="2">
    <source>
        <dbReference type="Pfam" id="PF26649"/>
    </source>
</evidence>
<feature type="region of interest" description="Disordered" evidence="1">
    <location>
        <begin position="1311"/>
        <end position="1366"/>
    </location>
</feature>
<feature type="compositionally biased region" description="Low complexity" evidence="1">
    <location>
        <begin position="1079"/>
        <end position="1105"/>
    </location>
</feature>
<name>A0AAN7VTH2_9COLE</name>
<feature type="compositionally biased region" description="Polar residues" evidence="1">
    <location>
        <begin position="1220"/>
        <end position="1237"/>
    </location>
</feature>
<comment type="caution">
    <text evidence="3">The sequence shown here is derived from an EMBL/GenBank/DDBJ whole genome shotgun (WGS) entry which is preliminary data.</text>
</comment>
<dbReference type="SUPFAM" id="SSF144232">
    <property type="entry name" value="HIT/MYND zinc finger-like"/>
    <property type="match status" value="1"/>
</dbReference>
<gene>
    <name evidence="3" type="ORF">RI129_000845</name>
</gene>
<feature type="compositionally biased region" description="Basic and acidic residues" evidence="1">
    <location>
        <begin position="1338"/>
        <end position="1354"/>
    </location>
</feature>
<accession>A0AAN7VTH2</accession>
<feature type="region of interest" description="Disordered" evidence="1">
    <location>
        <begin position="1254"/>
        <end position="1276"/>
    </location>
</feature>
<feature type="domain" description="Apical junction molecule ajm1 alpha/beta" evidence="2">
    <location>
        <begin position="1425"/>
        <end position="1539"/>
    </location>
</feature>
<keyword evidence="4" id="KW-1185">Reference proteome</keyword>
<organism evidence="3 4">
    <name type="scientific">Pyrocoelia pectoralis</name>
    <dbReference type="NCBI Taxonomy" id="417401"/>
    <lineage>
        <taxon>Eukaryota</taxon>
        <taxon>Metazoa</taxon>
        <taxon>Ecdysozoa</taxon>
        <taxon>Arthropoda</taxon>
        <taxon>Hexapoda</taxon>
        <taxon>Insecta</taxon>
        <taxon>Pterygota</taxon>
        <taxon>Neoptera</taxon>
        <taxon>Endopterygota</taxon>
        <taxon>Coleoptera</taxon>
        <taxon>Polyphaga</taxon>
        <taxon>Elateriformia</taxon>
        <taxon>Elateroidea</taxon>
        <taxon>Lampyridae</taxon>
        <taxon>Lampyrinae</taxon>
        <taxon>Pyrocoelia</taxon>
    </lineage>
</organism>
<dbReference type="GO" id="GO:0005886">
    <property type="term" value="C:plasma membrane"/>
    <property type="evidence" value="ECO:0007669"/>
    <property type="project" value="TreeGrafter"/>
</dbReference>
<dbReference type="InterPro" id="IPR058586">
    <property type="entry name" value="Ajm-1"/>
</dbReference>
<reference evidence="3 4" key="1">
    <citation type="journal article" date="2024" name="Insects">
        <title>An Improved Chromosome-Level Genome Assembly of the Firefly Pyrocoelia pectoralis.</title>
        <authorList>
            <person name="Fu X."/>
            <person name="Meyer-Rochow V.B."/>
            <person name="Ballantyne L."/>
            <person name="Zhu X."/>
        </authorList>
    </citation>
    <scope>NUCLEOTIDE SEQUENCE [LARGE SCALE GENOMIC DNA]</scope>
    <source>
        <strain evidence="3">XCY_ONT2</strain>
    </source>
</reference>
<dbReference type="PANTHER" id="PTHR21517:SF3">
    <property type="entry name" value="APICAL JUNCTION COMPONENT 1 HOMOLOG"/>
    <property type="match status" value="1"/>
</dbReference>
<protein>
    <recommendedName>
        <fullName evidence="2">Apical junction molecule ajm1 alpha/beta domain-containing protein</fullName>
    </recommendedName>
</protein>
<evidence type="ECO:0000313" key="4">
    <source>
        <dbReference type="Proteomes" id="UP001329430"/>
    </source>
</evidence>
<proteinExistence type="predicted"/>
<dbReference type="Pfam" id="PF26649">
    <property type="entry name" value="Ajm-1"/>
    <property type="match status" value="1"/>
</dbReference>
<evidence type="ECO:0000313" key="3">
    <source>
        <dbReference type="EMBL" id="KAK5649816.1"/>
    </source>
</evidence>
<feature type="region of interest" description="Disordered" evidence="1">
    <location>
        <begin position="1121"/>
        <end position="1146"/>
    </location>
</feature>
<dbReference type="EMBL" id="JAVRBK010000001">
    <property type="protein sequence ID" value="KAK5649816.1"/>
    <property type="molecule type" value="Genomic_DNA"/>
</dbReference>
<dbReference type="GO" id="GO:0045216">
    <property type="term" value="P:cell-cell junction organization"/>
    <property type="evidence" value="ECO:0007669"/>
    <property type="project" value="InterPro"/>
</dbReference>
<dbReference type="PANTHER" id="PTHR21517">
    <property type="entry name" value="APICAL JUNCTION COMPONENT 1 HOMOLOG"/>
    <property type="match status" value="1"/>
</dbReference>
<dbReference type="GO" id="GO:0043296">
    <property type="term" value="C:apical junction complex"/>
    <property type="evidence" value="ECO:0007669"/>
    <property type="project" value="TreeGrafter"/>
</dbReference>
<dbReference type="Proteomes" id="UP001329430">
    <property type="component" value="Chromosome 1"/>
</dbReference>
<sequence length="1687" mass="188267">MDEIAFNDWPGQPIDLSGSNHWLPAYGFQQFHTVLDKEDFIGNPDADLFLQGNSGSQYLYLETIIEETSDDLQSDKSESCPSPVGWLATDSESGSVIRIENLDDVDVELEREIPWPVKRRRQDPNLLGISDDESNQSLSRSSSLLQFESLERQCQDISSSSPSILSAFSFDSLEIRRKNDLSPDSLDGDDEKESDYYKSLKIDVARPRYSVLRDSYLHNKTNSSSSESSESPNDRSLEEYYRSSGCLKTSRSLETLHKGVGDKISIENLSEDSGYSDHFCNFAKQKSSSIPNLKTQTDGRQNEFDFENDLHLRSRFDTCNSHRKFENVSMKFGSSYQDLTILDKYDVLCTTNPLIERFVYNKCSKWDFSIIRRSDAGINIEKRTECDVRTSKYNTASASEPNLLLNRSGSTVLPLEVLQTLDDTFQNQFFDSGACASSVPTDLNLASELKPSKKENQWSLDYFIQNCSIAAKNCDIADFANKESIFVESSVNNVELKMELLDEGKLKMNGDGCNYKQKECSSSVSTGSDIEISAFGREGSYLEAMSNRVDISDDEYNPCYSENIKKSTIVDFDKQIFKTVSETSIPSFHNSSNNLDFFVSTPISSQVRNVISTPNLSIAKNKNENVPFEAIASCSTQSFKRKSSLVNHSTSTSGLSDDDKTLVNAKSYSGSTSSKGVHFCPIVAEVNWHDSESTSDKDSSYSLSSTPECDDVKQKPPTPPIIRPHPRVLVTAEVSKSQPELKYNEMVGNSFKTNAELHYTPPRNRTVSQSDIKTTMTGINYVDGDGITYRHSYLGDVYESMPPTPASSHVSTSDSGLKIDTPQTNLLLPKQAAASTIDKMTTCDSKPKKSKKLSGFFSRLASFRFSSRKSFDDNAKGKKKAAPVVNKLMNTQRIATKEDYIYIPLKGPEKLLCKNNDQQVSEETATLLTTSEDVTCISAKPPLPKAPPRVVGASVKPRTPMGLIETDLDTEVTVITSGTHVKTRSLMNLGAEAPPRSLAAPPHPTRPHKSMEFLLDKQNLKVVEPPENELQKGERVMSEHQLRIQRSLQKLTIPDWYKQYQTPRENFILKKNINRERWPGTSSKTPSLSSLGSSNHSPLLLSPTPNTQPFVRWSTSKLNSTASSPCASTRSSFNTRQPNGSISPSSIRSSFTYRQPYLGWRSQERLTKPRTPAERLASSLLVQNQNQPTIQPESPEIQTSIKEVTSAIVHYVSGLKPDLSASSENTKSRSNSVSPRGSQKLCWLESSFVGSRPLDAPETPVTLAENHSTTSPPSTLRLELQKTHNDISKTHMGYTKPSPSSTTLEDVLDSLLGLPPSTRAPSPSHQETVSANTSPSHIGEESRAAEQFRRRSEGSEPVNHPPTVQRRVSFHSSPVLRCRYSRCSKVVSAASKEAHSFKNCHNCSYIYCSKACRRAHWEKHRKSCLFSRVGTLCRQVLAASKEQSDTLLQVSLIARRGYLSHGQGAVKCFFPCPEAAEKFLTLGLSFFGELTYVRWTDLLPTEMGPQMYAELMKMCKSYNPDTKLVLYVTVCVVSEVPTTGAVKWERQLVSRCAKMRLSKDVPVPERDITENLETLVLTCSPTRDIKSREHVFSNIQNQLKVRGVSLRKQYPEIYQQLCIYVEGKCTKFTPVTVHPKDDITGKSFMCIIMLDSDPEGVRQVSAAGIPVNTINLLQNWSHQQDVTFGDV</sequence>
<evidence type="ECO:0000256" key="1">
    <source>
        <dbReference type="SAM" id="MobiDB-lite"/>
    </source>
</evidence>